<evidence type="ECO:0000256" key="1">
    <source>
        <dbReference type="SAM" id="MobiDB-lite"/>
    </source>
</evidence>
<gene>
    <name evidence="2" type="ORF">CRENBAI_004859</name>
</gene>
<name>A0AAV9RN01_9TELE</name>
<reference evidence="2 3" key="1">
    <citation type="submission" date="2021-06" db="EMBL/GenBank/DDBJ databases">
        <authorList>
            <person name="Palmer J.M."/>
        </authorList>
    </citation>
    <scope>NUCLEOTIDE SEQUENCE [LARGE SCALE GENOMIC DNA]</scope>
    <source>
        <strain evidence="2 3">MEX-2019</strain>
        <tissue evidence="2">Muscle</tissue>
    </source>
</reference>
<feature type="region of interest" description="Disordered" evidence="1">
    <location>
        <begin position="31"/>
        <end position="78"/>
    </location>
</feature>
<accession>A0AAV9RN01</accession>
<proteinExistence type="predicted"/>
<protein>
    <submittedName>
        <fullName evidence="2">Uncharacterized protein</fullName>
    </submittedName>
</protein>
<keyword evidence="3" id="KW-1185">Reference proteome</keyword>
<dbReference type="Proteomes" id="UP001311232">
    <property type="component" value="Unassembled WGS sequence"/>
</dbReference>
<sequence>MGPRRWKTLAELQRRTPKPYMSGIGMEWAEGGVRGWGGKDWGAKCSQGARSQADPIGTPPRHPVPRPKKPLTPNEGMKPEVHIATNKKIEADQLAQVNKNMPQKGGHATNMPNHPRTHRAEPTERSIPDAPQPGTGPQPQSGQRGNKTHTTLTPRPPISHTIRPTQMQAPSQHRHMYPPIDKRTETTRAPASQAVKQTLRRTTPPTTVPKGGAGPGGRRLPQKGHSTHSKEAAYWVTYPPGPKPPGSNQDPSPGATPQEPQAHPRPAQEQHSQ</sequence>
<organism evidence="2 3">
    <name type="scientific">Crenichthys baileyi</name>
    <name type="common">White River springfish</name>
    <dbReference type="NCBI Taxonomy" id="28760"/>
    <lineage>
        <taxon>Eukaryota</taxon>
        <taxon>Metazoa</taxon>
        <taxon>Chordata</taxon>
        <taxon>Craniata</taxon>
        <taxon>Vertebrata</taxon>
        <taxon>Euteleostomi</taxon>
        <taxon>Actinopterygii</taxon>
        <taxon>Neopterygii</taxon>
        <taxon>Teleostei</taxon>
        <taxon>Neoteleostei</taxon>
        <taxon>Acanthomorphata</taxon>
        <taxon>Ovalentaria</taxon>
        <taxon>Atherinomorphae</taxon>
        <taxon>Cyprinodontiformes</taxon>
        <taxon>Goodeidae</taxon>
        <taxon>Crenichthys</taxon>
    </lineage>
</organism>
<dbReference type="AlphaFoldDB" id="A0AAV9RN01"/>
<feature type="compositionally biased region" description="Low complexity" evidence="1">
    <location>
        <begin position="200"/>
        <end position="210"/>
    </location>
</feature>
<evidence type="ECO:0000313" key="3">
    <source>
        <dbReference type="Proteomes" id="UP001311232"/>
    </source>
</evidence>
<feature type="compositionally biased region" description="Polar residues" evidence="1">
    <location>
        <begin position="162"/>
        <end position="171"/>
    </location>
</feature>
<feature type="compositionally biased region" description="Polar residues" evidence="1">
    <location>
        <begin position="187"/>
        <end position="196"/>
    </location>
</feature>
<feature type="region of interest" description="Disordered" evidence="1">
    <location>
        <begin position="90"/>
        <end position="273"/>
    </location>
</feature>
<evidence type="ECO:0000313" key="2">
    <source>
        <dbReference type="EMBL" id="KAK5610424.1"/>
    </source>
</evidence>
<feature type="compositionally biased region" description="Basic and acidic residues" evidence="1">
    <location>
        <begin position="118"/>
        <end position="127"/>
    </location>
</feature>
<comment type="caution">
    <text evidence="2">The sequence shown here is derived from an EMBL/GenBank/DDBJ whole genome shotgun (WGS) entry which is preliminary data.</text>
</comment>
<dbReference type="EMBL" id="JAHHUM010001571">
    <property type="protein sequence ID" value="KAK5610424.1"/>
    <property type="molecule type" value="Genomic_DNA"/>
</dbReference>